<dbReference type="InterPro" id="IPR015943">
    <property type="entry name" value="WD40/YVTN_repeat-like_dom_sf"/>
</dbReference>
<dbReference type="RefSeq" id="WP_073193439.1">
    <property type="nucleotide sequence ID" value="NZ_FQTW01000008.1"/>
</dbReference>
<dbReference type="EMBL" id="FQTW01000008">
    <property type="protein sequence ID" value="SHE90819.1"/>
    <property type="molecule type" value="Genomic_DNA"/>
</dbReference>
<proteinExistence type="predicted"/>
<dbReference type="InterPro" id="IPR051200">
    <property type="entry name" value="Host-pathogen_enzymatic-act"/>
</dbReference>
<dbReference type="InterPro" id="IPR011048">
    <property type="entry name" value="Haem_d1_sf"/>
</dbReference>
<dbReference type="Proteomes" id="UP000184462">
    <property type="component" value="Unassembled WGS sequence"/>
</dbReference>
<dbReference type="PROSITE" id="PS51257">
    <property type="entry name" value="PROKAR_LIPOPROTEIN"/>
    <property type="match status" value="1"/>
</dbReference>
<evidence type="ECO:0000313" key="1">
    <source>
        <dbReference type="EMBL" id="SHE90819.1"/>
    </source>
</evidence>
<dbReference type="SUPFAM" id="SSF51004">
    <property type="entry name" value="C-terminal (heme d1) domain of cytochrome cd1-nitrite reductase"/>
    <property type="match status" value="1"/>
</dbReference>
<evidence type="ECO:0000313" key="2">
    <source>
        <dbReference type="Proteomes" id="UP000184462"/>
    </source>
</evidence>
<dbReference type="STRING" id="1155689.SAMN05444278_10860"/>
<dbReference type="PANTHER" id="PTHR47197:SF3">
    <property type="entry name" value="DIHYDRO-HEME D1 DEHYDROGENASE"/>
    <property type="match status" value="1"/>
</dbReference>
<reference evidence="1 2" key="1">
    <citation type="submission" date="2016-11" db="EMBL/GenBank/DDBJ databases">
        <authorList>
            <person name="Jaros S."/>
            <person name="Januszkiewicz K."/>
            <person name="Wedrychowicz H."/>
        </authorList>
    </citation>
    <scope>NUCLEOTIDE SEQUENCE [LARGE SCALE GENOMIC DNA]</scope>
    <source>
        <strain evidence="1 2">DSM 25661</strain>
    </source>
</reference>
<name>A0A1M4XBA4_9FLAO</name>
<organism evidence="1 2">
    <name type="scientific">Psychroflexus salarius</name>
    <dbReference type="NCBI Taxonomy" id="1155689"/>
    <lineage>
        <taxon>Bacteria</taxon>
        <taxon>Pseudomonadati</taxon>
        <taxon>Bacteroidota</taxon>
        <taxon>Flavobacteriia</taxon>
        <taxon>Flavobacteriales</taxon>
        <taxon>Flavobacteriaceae</taxon>
        <taxon>Psychroflexus</taxon>
    </lineage>
</organism>
<protein>
    <submittedName>
        <fullName evidence="1">Uncharacterized protein</fullName>
    </submittedName>
</protein>
<sequence length="344" mass="38099">MNIKLFFLSIFSFLILTSCSDDDFGIPVELEGDFANGIFILNEGNSAGGSLSFMTSDFSEITQNAYQSVNPDDDLGLFVQSIFFDEQFAYIISNGSNMITIVNRYTLEFVDRIDSGLNVPRYGLILNGKAYVTNQADFSTTADDYVAVIDLASRTLENTIVLGNYAEKIYEFENKIYVQNASYGFGNQISKLNIENQTVEQNLSFSSAISDTYLSNGNLYVLAQDEITQVNLTNFQTSSTWSLAETHVGASRLAVEGNAIYFTSSNSVYNFTTSDDTISETALFNYETTSAFGTFYGFDVHNGFIYLSDGADFASNGFIQIRNSQGDLIKEQEVGIGPNSFYFN</sequence>
<dbReference type="OrthoDB" id="9773938at2"/>
<dbReference type="PANTHER" id="PTHR47197">
    <property type="entry name" value="PROTEIN NIRF"/>
    <property type="match status" value="1"/>
</dbReference>
<accession>A0A1M4XBA4</accession>
<dbReference type="Gene3D" id="2.130.10.10">
    <property type="entry name" value="YVTN repeat-like/Quinoprotein amine dehydrogenase"/>
    <property type="match status" value="1"/>
</dbReference>
<dbReference type="InterPro" id="IPR031815">
    <property type="entry name" value="DUF5074"/>
</dbReference>
<dbReference type="AlphaFoldDB" id="A0A1M4XBA4"/>
<gene>
    <name evidence="1" type="ORF">SAMN05444278_10860</name>
</gene>
<dbReference type="Pfam" id="PF16819">
    <property type="entry name" value="DUF5074"/>
    <property type="match status" value="1"/>
</dbReference>
<keyword evidence="2" id="KW-1185">Reference proteome</keyword>